<evidence type="ECO:0000313" key="2">
    <source>
        <dbReference type="EMBL" id="SPC81582.1"/>
    </source>
</evidence>
<sequence length="82" mass="9120">MFDGRLVEDLGHLRLVVVGMFDGGLVGDSGGIFGGFVAEVVGWGKLRRLVVDGAQWWTCYYVVVLGWVNWGGWWCCGVVRKR</sequence>
<dbReference type="AlphaFoldDB" id="A0A2N9F385"/>
<protein>
    <recommendedName>
        <fullName evidence="3">Transmembrane protein</fullName>
    </recommendedName>
</protein>
<reference evidence="2" key="1">
    <citation type="submission" date="2018-02" db="EMBL/GenBank/DDBJ databases">
        <authorList>
            <person name="Cohen D.B."/>
            <person name="Kent A.D."/>
        </authorList>
    </citation>
    <scope>NUCLEOTIDE SEQUENCE</scope>
</reference>
<keyword evidence="1" id="KW-1133">Transmembrane helix</keyword>
<feature type="transmembrane region" description="Helical" evidence="1">
    <location>
        <begin position="54"/>
        <end position="76"/>
    </location>
</feature>
<proteinExistence type="predicted"/>
<evidence type="ECO:0008006" key="3">
    <source>
        <dbReference type="Google" id="ProtNLM"/>
    </source>
</evidence>
<accession>A0A2N9F385</accession>
<name>A0A2N9F385_FAGSY</name>
<keyword evidence="1" id="KW-0812">Transmembrane</keyword>
<gene>
    <name evidence="2" type="ORF">FSB_LOCUS9464</name>
</gene>
<keyword evidence="1" id="KW-0472">Membrane</keyword>
<organism evidence="2">
    <name type="scientific">Fagus sylvatica</name>
    <name type="common">Beechnut</name>
    <dbReference type="NCBI Taxonomy" id="28930"/>
    <lineage>
        <taxon>Eukaryota</taxon>
        <taxon>Viridiplantae</taxon>
        <taxon>Streptophyta</taxon>
        <taxon>Embryophyta</taxon>
        <taxon>Tracheophyta</taxon>
        <taxon>Spermatophyta</taxon>
        <taxon>Magnoliopsida</taxon>
        <taxon>eudicotyledons</taxon>
        <taxon>Gunneridae</taxon>
        <taxon>Pentapetalae</taxon>
        <taxon>rosids</taxon>
        <taxon>fabids</taxon>
        <taxon>Fagales</taxon>
        <taxon>Fagaceae</taxon>
        <taxon>Fagus</taxon>
    </lineage>
</organism>
<evidence type="ECO:0000256" key="1">
    <source>
        <dbReference type="SAM" id="Phobius"/>
    </source>
</evidence>
<dbReference type="EMBL" id="OIVN01000524">
    <property type="protein sequence ID" value="SPC81582.1"/>
    <property type="molecule type" value="Genomic_DNA"/>
</dbReference>